<dbReference type="InterPro" id="IPR036188">
    <property type="entry name" value="FAD/NAD-bd_sf"/>
</dbReference>
<evidence type="ECO:0000256" key="6">
    <source>
        <dbReference type="ARBA" id="ARBA00016603"/>
    </source>
</evidence>
<keyword evidence="9" id="KW-0274">FAD</keyword>
<evidence type="ECO:0000256" key="4">
    <source>
        <dbReference type="ARBA" id="ARBA00007532"/>
    </source>
</evidence>
<dbReference type="Pfam" id="PF02852">
    <property type="entry name" value="Pyr_redox_dim"/>
    <property type="match status" value="1"/>
</dbReference>
<dbReference type="Pfam" id="PF07992">
    <property type="entry name" value="Pyr_redox_2"/>
    <property type="match status" value="1"/>
</dbReference>
<evidence type="ECO:0000256" key="2">
    <source>
        <dbReference type="ARBA" id="ARBA00002842"/>
    </source>
</evidence>
<dbReference type="PRINTS" id="PR00411">
    <property type="entry name" value="PNDRDTASEI"/>
</dbReference>
<evidence type="ECO:0000313" key="17">
    <source>
        <dbReference type="Proteomes" id="UP000826014"/>
    </source>
</evidence>
<dbReference type="PIRSF" id="PIRSF000350">
    <property type="entry name" value="Mercury_reductase_MerA"/>
    <property type="match status" value="1"/>
</dbReference>
<dbReference type="InterPro" id="IPR016156">
    <property type="entry name" value="FAD/NAD-linked_Rdtase_dimer_sf"/>
</dbReference>
<keyword evidence="7" id="KW-0963">Cytoplasm</keyword>
<keyword evidence="12" id="KW-0520">NAD</keyword>
<dbReference type="Proteomes" id="UP000826014">
    <property type="component" value="Chromosome"/>
</dbReference>
<keyword evidence="10" id="KW-0521">NADP</keyword>
<comment type="cofactor">
    <cofactor evidence="1">
        <name>FAD</name>
        <dbReference type="ChEBI" id="CHEBI:57692"/>
    </cofactor>
</comment>
<dbReference type="RefSeq" id="WP_215217397.1">
    <property type="nucleotide sequence ID" value="NZ_CP075587.1"/>
</dbReference>
<dbReference type="GO" id="GO:0003957">
    <property type="term" value="F:NAD(P)+ transhydrogenase (Si-specific) activity"/>
    <property type="evidence" value="ECO:0007669"/>
    <property type="project" value="UniProtKB-EC"/>
</dbReference>
<dbReference type="InterPro" id="IPR004099">
    <property type="entry name" value="Pyr_nucl-diS_OxRdtase_dimer"/>
</dbReference>
<evidence type="ECO:0000313" key="16">
    <source>
        <dbReference type="EMBL" id="QYF48228.1"/>
    </source>
</evidence>
<proteinExistence type="inferred from homology"/>
<accession>A0ABX8UZ35</accession>
<evidence type="ECO:0000256" key="3">
    <source>
        <dbReference type="ARBA" id="ARBA00004496"/>
    </source>
</evidence>
<evidence type="ECO:0000256" key="10">
    <source>
        <dbReference type="ARBA" id="ARBA00022857"/>
    </source>
</evidence>
<dbReference type="InterPro" id="IPR023753">
    <property type="entry name" value="FAD/NAD-binding_dom"/>
</dbReference>
<evidence type="ECO:0000256" key="11">
    <source>
        <dbReference type="ARBA" id="ARBA00023002"/>
    </source>
</evidence>
<dbReference type="Gene3D" id="3.50.50.60">
    <property type="entry name" value="FAD/NAD(P)-binding domain"/>
    <property type="match status" value="2"/>
</dbReference>
<keyword evidence="8" id="KW-0285">Flavoprotein</keyword>
<dbReference type="PANTHER" id="PTHR22912:SF93">
    <property type="entry name" value="SOLUBLE PYRIDINE NUCLEOTIDE TRANSHYDROGENASE"/>
    <property type="match status" value="1"/>
</dbReference>
<dbReference type="SUPFAM" id="SSF51905">
    <property type="entry name" value="FAD/NAD(P)-binding domain"/>
    <property type="match status" value="1"/>
</dbReference>
<dbReference type="SUPFAM" id="SSF55424">
    <property type="entry name" value="FAD/NAD-linked reductases, dimerisation (C-terminal) domain"/>
    <property type="match status" value="1"/>
</dbReference>
<dbReference type="InterPro" id="IPR050151">
    <property type="entry name" value="Class-I_Pyr_Nuc-Dis_Oxidored"/>
</dbReference>
<dbReference type="PANTHER" id="PTHR22912">
    <property type="entry name" value="DISULFIDE OXIDOREDUCTASE"/>
    <property type="match status" value="1"/>
</dbReference>
<feature type="domain" description="FAD/NAD(P)-binding" evidence="15">
    <location>
        <begin position="4"/>
        <end position="325"/>
    </location>
</feature>
<evidence type="ECO:0000256" key="7">
    <source>
        <dbReference type="ARBA" id="ARBA00022490"/>
    </source>
</evidence>
<name>A0ABX8UZ35_9BACT</name>
<reference evidence="16 17" key="1">
    <citation type="journal article" date="2022" name="bioRxiv">
        <title>Ecology and evolution of chlamydial symbionts of arthropods.</title>
        <authorList>
            <person name="Halter T."/>
            <person name="Koestlbacher S."/>
            <person name="Collingro A."/>
            <person name="Sixt B.S."/>
            <person name="Toenshoff E.R."/>
            <person name="Hendrickx F."/>
            <person name="Kostanjsek R."/>
            <person name="Horn M."/>
        </authorList>
    </citation>
    <scope>NUCLEOTIDE SEQUENCE [LARGE SCALE GENOMIC DNA]</scope>
    <source>
        <strain evidence="16">W744xW776</strain>
    </source>
</reference>
<evidence type="ECO:0000256" key="1">
    <source>
        <dbReference type="ARBA" id="ARBA00001974"/>
    </source>
</evidence>
<dbReference type="EMBL" id="CP075587">
    <property type="protein sequence ID" value="QYF48228.1"/>
    <property type="molecule type" value="Genomic_DNA"/>
</dbReference>
<dbReference type="Gene3D" id="3.30.390.30">
    <property type="match status" value="1"/>
</dbReference>
<evidence type="ECO:0000256" key="13">
    <source>
        <dbReference type="ARBA" id="ARBA00031183"/>
    </source>
</evidence>
<dbReference type="NCBIfam" id="NF003585">
    <property type="entry name" value="PRK05249.1"/>
    <property type="match status" value="1"/>
</dbReference>
<evidence type="ECO:0000256" key="8">
    <source>
        <dbReference type="ARBA" id="ARBA00022630"/>
    </source>
</evidence>
<keyword evidence="11 16" id="KW-0560">Oxidoreductase</keyword>
<feature type="domain" description="Pyridine nucleotide-disulphide oxidoreductase dimerisation" evidence="14">
    <location>
        <begin position="346"/>
        <end position="451"/>
    </location>
</feature>
<evidence type="ECO:0000256" key="5">
    <source>
        <dbReference type="ARBA" id="ARBA00012772"/>
    </source>
</evidence>
<evidence type="ECO:0000256" key="9">
    <source>
        <dbReference type="ARBA" id="ARBA00022827"/>
    </source>
</evidence>
<evidence type="ECO:0000256" key="12">
    <source>
        <dbReference type="ARBA" id="ARBA00023027"/>
    </source>
</evidence>
<comment type="similarity">
    <text evidence="4">Belongs to the class-I pyridine nucleotide-disulfide oxidoreductase family.</text>
</comment>
<dbReference type="EC" id="1.6.1.1" evidence="5"/>
<dbReference type="InterPro" id="IPR001100">
    <property type="entry name" value="Pyr_nuc-diS_OxRdtase"/>
</dbReference>
<gene>
    <name evidence="16" type="ORF">RHABOEDO_000347</name>
</gene>
<organism evidence="16 17">
    <name type="scientific">Candidatus Rhabdochlamydia oedothoracis</name>
    <dbReference type="NCBI Taxonomy" id="2720720"/>
    <lineage>
        <taxon>Bacteria</taxon>
        <taxon>Pseudomonadati</taxon>
        <taxon>Chlamydiota</taxon>
        <taxon>Chlamydiia</taxon>
        <taxon>Parachlamydiales</taxon>
        <taxon>Candidatus Rhabdochlamydiaceae</taxon>
        <taxon>Candidatus Rhabdochlamydia</taxon>
    </lineage>
</organism>
<comment type="subcellular location">
    <subcellularLocation>
        <location evidence="3">Cytoplasm</location>
    </subcellularLocation>
</comment>
<evidence type="ECO:0000259" key="15">
    <source>
        <dbReference type="Pfam" id="PF07992"/>
    </source>
</evidence>
<comment type="function">
    <text evidence="2">Conversion of NADPH, generated by peripheral catabolic pathways, to NADH, which can enter the respiratory chain for energy generation.</text>
</comment>
<protein>
    <recommendedName>
        <fullName evidence="6">Soluble pyridine nucleotide transhydrogenase</fullName>
        <ecNumber evidence="5">1.6.1.1</ecNumber>
    </recommendedName>
    <alternativeName>
        <fullName evidence="13">NAD(P)(+) transhydrogenase [B-specific]</fullName>
    </alternativeName>
</protein>
<evidence type="ECO:0000259" key="14">
    <source>
        <dbReference type="Pfam" id="PF02852"/>
    </source>
</evidence>
<sequence length="466" mass="51779">MQKFDLIVIGSGPAGEKAAVKAAYFGYKVAIIEKEELFGGAGTVTGTLPSKTLKETALYFSDKLEKGLYGIDRTFSHEASMTAFMYRKNLVKDSSSKEIFHNLSRHHVSIFYGVASFENAHSIHVQGKDRVSLFGEFIIIATGSYPYHPANIPFDNKRIHDSDTILQLTRHPSSLCIVGAGVIGCEYATIFATIGTHVYLINDKEKILPHLDEEISNTLVKEMQSSGIDILFNTSIESIDVPPSDQTPIEVHLKNNKSLEVDMFLFAAGRSGNIKQLKLEQVGVKTGKRELIIVDHQYRTNISNIFAVGDVIGFPALASTSMEQGRIVVAHIFQTQDLEHLPTYFPYGIYTIPEVSTIGLTTEEAKEKNILYATGKAYYANMPRGKIMGAKTGMLKLLFHKDTLQILGVHIIGRIATEIIHYGVILVEDKKTLHHVISQVFNCPTLHDLYKYAAYDGLIQTTSKFK</sequence>
<dbReference type="PRINTS" id="PR00368">
    <property type="entry name" value="FADPNR"/>
</dbReference>
<keyword evidence="17" id="KW-1185">Reference proteome</keyword>